<organism evidence="1 2">
    <name type="scientific">Actinomadura nitritigenes</name>
    <dbReference type="NCBI Taxonomy" id="134602"/>
    <lineage>
        <taxon>Bacteria</taxon>
        <taxon>Bacillati</taxon>
        <taxon>Actinomycetota</taxon>
        <taxon>Actinomycetes</taxon>
        <taxon>Streptosporangiales</taxon>
        <taxon>Thermomonosporaceae</taxon>
        <taxon>Actinomadura</taxon>
    </lineage>
</organism>
<dbReference type="EMBL" id="JAGEOK010000021">
    <property type="protein sequence ID" value="MBO2441743.1"/>
    <property type="molecule type" value="Genomic_DNA"/>
</dbReference>
<reference evidence="1 2" key="1">
    <citation type="submission" date="2021-03" db="EMBL/GenBank/DDBJ databases">
        <authorList>
            <person name="Kanchanasin P."/>
            <person name="Saeng-In P."/>
            <person name="Phongsopitanun W."/>
            <person name="Yuki M."/>
            <person name="Kudo T."/>
            <person name="Ohkuma M."/>
            <person name="Tanasupawat S."/>
        </authorList>
    </citation>
    <scope>NUCLEOTIDE SEQUENCE [LARGE SCALE GENOMIC DNA]</scope>
    <source>
        <strain evidence="1 2">L46</strain>
    </source>
</reference>
<gene>
    <name evidence="1" type="ORF">J4557_29890</name>
</gene>
<evidence type="ECO:0008006" key="3">
    <source>
        <dbReference type="Google" id="ProtNLM"/>
    </source>
</evidence>
<dbReference type="InterPro" id="IPR011008">
    <property type="entry name" value="Dimeric_a/b-barrel"/>
</dbReference>
<sequence>MKGPAMQKIAVVQYKARPERADENQRLIEDVMDELERDDPGGVRYAAFRLDGDTFLHIVANEDDRDVLPSTPAFQEFQREFTDRMIPGTLTRTTATLVGAYRVAAAQATATAD</sequence>
<proteinExistence type="predicted"/>
<dbReference type="SUPFAM" id="SSF54909">
    <property type="entry name" value="Dimeric alpha+beta barrel"/>
    <property type="match status" value="1"/>
</dbReference>
<accession>A0ABS3R7V6</accession>
<comment type="caution">
    <text evidence="1">The sequence shown here is derived from an EMBL/GenBank/DDBJ whole genome shotgun (WGS) entry which is preliminary data.</text>
</comment>
<evidence type="ECO:0000313" key="1">
    <source>
        <dbReference type="EMBL" id="MBO2441743.1"/>
    </source>
</evidence>
<dbReference type="Proteomes" id="UP000666915">
    <property type="component" value="Unassembled WGS sequence"/>
</dbReference>
<name>A0ABS3R7V6_9ACTN</name>
<dbReference type="RefSeq" id="WP_208270090.1">
    <property type="nucleotide sequence ID" value="NZ_BAAAGM010000051.1"/>
</dbReference>
<evidence type="ECO:0000313" key="2">
    <source>
        <dbReference type="Proteomes" id="UP000666915"/>
    </source>
</evidence>
<protein>
    <recommendedName>
        <fullName evidence="3">ABM domain-containing protein</fullName>
    </recommendedName>
</protein>
<keyword evidence="2" id="KW-1185">Reference proteome</keyword>